<evidence type="ECO:0000313" key="2">
    <source>
        <dbReference type="Proteomes" id="UP001165065"/>
    </source>
</evidence>
<protein>
    <submittedName>
        <fullName evidence="1">Uncharacterized protein</fullName>
    </submittedName>
</protein>
<dbReference type="Proteomes" id="UP001165065">
    <property type="component" value="Unassembled WGS sequence"/>
</dbReference>
<gene>
    <name evidence="1" type="ORF">TrCOL_g11693</name>
</gene>
<comment type="caution">
    <text evidence="1">The sequence shown here is derived from an EMBL/GenBank/DDBJ whole genome shotgun (WGS) entry which is preliminary data.</text>
</comment>
<name>A0A9W7GAB2_9STRA</name>
<dbReference type="AlphaFoldDB" id="A0A9W7GAB2"/>
<organism evidence="1 2">
    <name type="scientific">Triparma columacea</name>
    <dbReference type="NCBI Taxonomy" id="722753"/>
    <lineage>
        <taxon>Eukaryota</taxon>
        <taxon>Sar</taxon>
        <taxon>Stramenopiles</taxon>
        <taxon>Ochrophyta</taxon>
        <taxon>Bolidophyceae</taxon>
        <taxon>Parmales</taxon>
        <taxon>Triparmaceae</taxon>
        <taxon>Triparma</taxon>
    </lineage>
</organism>
<proteinExistence type="predicted"/>
<feature type="non-terminal residue" evidence="1">
    <location>
        <position position="1"/>
    </location>
</feature>
<accession>A0A9W7GAB2</accession>
<keyword evidence="2" id="KW-1185">Reference proteome</keyword>
<sequence>QRYRWEGVHRYEVPAPYHKGHKEEHWYETNYYVKYDAGLLGIVDVLELVETLLDSVRLELALLEY</sequence>
<dbReference type="EMBL" id="BRYA01001274">
    <property type="protein sequence ID" value="GMI41196.1"/>
    <property type="molecule type" value="Genomic_DNA"/>
</dbReference>
<evidence type="ECO:0000313" key="1">
    <source>
        <dbReference type="EMBL" id="GMI41196.1"/>
    </source>
</evidence>
<reference evidence="2" key="1">
    <citation type="journal article" date="2023" name="Commun. Biol.">
        <title>Genome analysis of Parmales, the sister group of diatoms, reveals the evolutionary specialization of diatoms from phago-mixotrophs to photoautotrophs.</title>
        <authorList>
            <person name="Ban H."/>
            <person name="Sato S."/>
            <person name="Yoshikawa S."/>
            <person name="Yamada K."/>
            <person name="Nakamura Y."/>
            <person name="Ichinomiya M."/>
            <person name="Sato N."/>
            <person name="Blanc-Mathieu R."/>
            <person name="Endo H."/>
            <person name="Kuwata A."/>
            <person name="Ogata H."/>
        </authorList>
    </citation>
    <scope>NUCLEOTIDE SEQUENCE [LARGE SCALE GENOMIC DNA]</scope>
</reference>